<dbReference type="InterPro" id="IPR003347">
    <property type="entry name" value="JmjC_dom"/>
</dbReference>
<comment type="caution">
    <text evidence="2">The sequence shown here is derived from an EMBL/GenBank/DDBJ whole genome shotgun (WGS) entry which is preliminary data.</text>
</comment>
<reference evidence="2" key="2">
    <citation type="journal article" date="2023" name="BMC Genomics">
        <title>Pest status, molecular evolution, and epigenetic factors derived from the genome assembly of Frankliniella fusca, a thysanopteran phytovirus vector.</title>
        <authorList>
            <person name="Catto M.A."/>
            <person name="Labadie P.E."/>
            <person name="Jacobson A.L."/>
            <person name="Kennedy G.G."/>
            <person name="Srinivasan R."/>
            <person name="Hunt B.G."/>
        </authorList>
    </citation>
    <scope>NUCLEOTIDE SEQUENCE</scope>
    <source>
        <strain evidence="2">PL_HMW_Pooled</strain>
    </source>
</reference>
<keyword evidence="3" id="KW-1185">Reference proteome</keyword>
<reference evidence="2" key="1">
    <citation type="submission" date="2021-07" db="EMBL/GenBank/DDBJ databases">
        <authorList>
            <person name="Catto M.A."/>
            <person name="Jacobson A."/>
            <person name="Kennedy G."/>
            <person name="Labadie P."/>
            <person name="Hunt B.G."/>
            <person name="Srinivasan R."/>
        </authorList>
    </citation>
    <scope>NUCLEOTIDE SEQUENCE</scope>
    <source>
        <strain evidence="2">PL_HMW_Pooled</strain>
        <tissue evidence="2">Head</tissue>
    </source>
</reference>
<protein>
    <submittedName>
        <fullName evidence="2">Lysine-specific demethylase 4E</fullName>
    </submittedName>
</protein>
<proteinExistence type="predicted"/>
<dbReference type="GO" id="GO:0051864">
    <property type="term" value="F:histone H3K36 demethylase activity"/>
    <property type="evidence" value="ECO:0007669"/>
    <property type="project" value="TreeGrafter"/>
</dbReference>
<dbReference type="Proteomes" id="UP001219518">
    <property type="component" value="Unassembled WGS sequence"/>
</dbReference>
<dbReference type="SUPFAM" id="SSF51197">
    <property type="entry name" value="Clavaminate synthase-like"/>
    <property type="match status" value="1"/>
</dbReference>
<evidence type="ECO:0000313" key="2">
    <source>
        <dbReference type="EMBL" id="KAK3917021.1"/>
    </source>
</evidence>
<organism evidence="2 3">
    <name type="scientific">Frankliniella fusca</name>
    <dbReference type="NCBI Taxonomy" id="407009"/>
    <lineage>
        <taxon>Eukaryota</taxon>
        <taxon>Metazoa</taxon>
        <taxon>Ecdysozoa</taxon>
        <taxon>Arthropoda</taxon>
        <taxon>Hexapoda</taxon>
        <taxon>Insecta</taxon>
        <taxon>Pterygota</taxon>
        <taxon>Neoptera</taxon>
        <taxon>Paraneoptera</taxon>
        <taxon>Thysanoptera</taxon>
        <taxon>Terebrantia</taxon>
        <taxon>Thripoidea</taxon>
        <taxon>Thripidae</taxon>
        <taxon>Frankliniella</taxon>
    </lineage>
</organism>
<evidence type="ECO:0000313" key="3">
    <source>
        <dbReference type="Proteomes" id="UP001219518"/>
    </source>
</evidence>
<dbReference type="PROSITE" id="PS51184">
    <property type="entry name" value="JMJC"/>
    <property type="match status" value="1"/>
</dbReference>
<dbReference type="GO" id="GO:0000785">
    <property type="term" value="C:chromatin"/>
    <property type="evidence" value="ECO:0007669"/>
    <property type="project" value="TreeGrafter"/>
</dbReference>
<sequence>MSDSMTGRRIAKDSNGITTIYVNEEDLADFPNFMRFVLNEKLGLDEGVLKDVYGYREKVVNPMKAKSNRNSFINEVKVLLERSLDSLLDYYWATIRRLSIKSNGMDFQEDVVDMHSLIEVAKTQRQLYGLENCTVESTPAAECSHLSHVSQSEKEDNKFSILYAAGVPVGDADCKITHTFSLSSLKTILDVIPTKIPGFSSPYLYFGMEMSSFGWHIEDIAAFSLNALHYGAPCIWFVVPPPYFKLFKEWSNNFFLDRGHVACSNVLGASHKYVMASVTFLRELGIPANIVVQEEREIVLLYPYAAHSGFKTGLDVQQAVNFLDPWSVELSIFAPTCECYDSCVQIDLKEVIALVRPDLLKLYLDRDLRGLITALKDHKYLQKIGILPSLPNEDSEKSIISCQ</sequence>
<feature type="domain" description="JmjC" evidence="1">
    <location>
        <begin position="174"/>
        <end position="339"/>
    </location>
</feature>
<dbReference type="AlphaFoldDB" id="A0AAE1H936"/>
<dbReference type="EMBL" id="JAHWGI010000657">
    <property type="protein sequence ID" value="KAK3917021.1"/>
    <property type="molecule type" value="Genomic_DNA"/>
</dbReference>
<accession>A0AAE1H936</accession>
<dbReference type="PANTHER" id="PTHR10694">
    <property type="entry name" value="LYSINE-SPECIFIC DEMETHYLASE"/>
    <property type="match status" value="1"/>
</dbReference>
<evidence type="ECO:0000259" key="1">
    <source>
        <dbReference type="PROSITE" id="PS51184"/>
    </source>
</evidence>
<dbReference type="Pfam" id="PF02373">
    <property type="entry name" value="JmjC"/>
    <property type="match status" value="1"/>
</dbReference>
<dbReference type="Gene3D" id="2.60.120.650">
    <property type="entry name" value="Cupin"/>
    <property type="match status" value="1"/>
</dbReference>
<dbReference type="SMART" id="SM00558">
    <property type="entry name" value="JmjC"/>
    <property type="match status" value="1"/>
</dbReference>
<dbReference type="PANTHER" id="PTHR10694:SF7">
    <property type="entry name" value="[HISTONE H3]-TRIMETHYL-L-LYSINE(9) DEMETHYLASE"/>
    <property type="match status" value="1"/>
</dbReference>
<dbReference type="GO" id="GO:0005634">
    <property type="term" value="C:nucleus"/>
    <property type="evidence" value="ECO:0007669"/>
    <property type="project" value="TreeGrafter"/>
</dbReference>
<dbReference type="GO" id="GO:0032454">
    <property type="term" value="F:histone H3K9 demethylase activity"/>
    <property type="evidence" value="ECO:0007669"/>
    <property type="project" value="TreeGrafter"/>
</dbReference>
<name>A0AAE1H936_9NEOP</name>
<gene>
    <name evidence="2" type="ORF">KUF71_026033</name>
</gene>
<dbReference type="GO" id="GO:0010468">
    <property type="term" value="P:regulation of gene expression"/>
    <property type="evidence" value="ECO:0007669"/>
    <property type="project" value="TreeGrafter"/>
</dbReference>